<feature type="transmembrane region" description="Helical" evidence="13">
    <location>
        <begin position="1113"/>
        <end position="1135"/>
    </location>
</feature>
<evidence type="ECO:0000313" key="15">
    <source>
        <dbReference type="EMBL" id="KAJ8908289.1"/>
    </source>
</evidence>
<name>A0AAV8V1Z7_9RHOD</name>
<comment type="caution">
    <text evidence="15">The sequence shown here is derived from an EMBL/GenBank/DDBJ whole genome shotgun (WGS) entry which is preliminary data.</text>
</comment>
<dbReference type="Gene3D" id="3.40.1110.10">
    <property type="entry name" value="Calcium-transporting ATPase, cytoplasmic domain N"/>
    <property type="match status" value="1"/>
</dbReference>
<dbReference type="InterPro" id="IPR036412">
    <property type="entry name" value="HAD-like_sf"/>
</dbReference>
<feature type="transmembrane region" description="Helical" evidence="13">
    <location>
        <begin position="67"/>
        <end position="84"/>
    </location>
</feature>
<sequence length="1244" mass="138075">MSWINGTVEEKRMLLGDNHRSRQRWGTNLGTSIRRTITKLSTAAKRVSKVEEFEDVELYIASTWRRALFVCFCTVFVGLPYLLLRHNERALVKATHRRARYGDDEELVVLVKPFRGSWVVANDSEFVDPGEIRALLRRVIETEKDVLSENHNMLVQASRDDTAMYGLVFEVQYRRYVLVEVVLSDGATPYSPGSLLFDSHQLDSELDHMWILSTVEGSFHPSVEELFVGDREGPGATAGALVLKENMHGVDQVTAEDRLVLYGENVLTVRVPSRAKLFVNELLHPFFLFQIWAVVLWLFENYYYYALCILFTSLYSAFEEASDVHENWLRLSRLALEKEPVTVIRNSREAQISSCQLVPGDIMLVTPGMRMPCDGTILCGSALTNEASLTGESSPVRKTRWMPSAIDLLNDEDASEMSELEDEEEEKDEVLVAFEQEHDYVEEKTTDRVVPIEAPGSSILSGGPASSMEVGDSWARSEHVIYNGTNILDSRSPTLVVVTRTRAETVRGDLVRDILVDSRSSAGAVATLHRDSYVVLLVMAGIASMTTIWAVNRFINLLGVTTVNAVLQGLDLITIALPPALPATVTFGLVYAIKRLQKKRILVTRANAVISSAWLDVLCFDKTGTLTEDGLDVKGVLPCVNGAFDSRGFVRNDRKYSEDLVRLMASCHALSRIDGEIVGDEVDLKMFELSKWKLVNSEQSDKAVLQVSDRDGNLVNVLRAFDFKSELARMSVIAQWETGCSIFTKGAPEMVASKCIKSTVPRDLHSVLDKYAEQGYRVLALAQRSLLDAALNEAMSQPRSRIEKNLSFAGIVVLENRLKPDTSSVLRELNLDAKVRTVMVTGDHPRTALSVARQCGIFETAKDTPAIVCEAQRGKNQRNADGCISFLEVGTIEKKRLRRADVTRRLFSDVHGKQCSIVMTGAAFRALFAEHSELKRLTPDTSTARFISQLLRRCTVFARMSAADKTLLVRLMNSEVGSLVGMCGDGANDAGALREAAVGISLCGEEDGEVTASLAAPLTSRITTICAVASSMKEGRAAASCSVAALKYMFMYSVLQLVSVSFLYNFGCNLSDGQFLFVDLFLIIPLGVLMGETEASDYLCEQNPPRRLTDRRVLYSAIGQGIIMLAFQLLLMAYLRSLGYWPPLESIQSQIGKTGDLLDKNELVTAVFLYVNFHDFLLCGANPQPTADSLKVASHESFAYDLSDRLDSSCVRQLMGLSDIGEIREQPRCWFKGSRDPVISLDRL</sequence>
<comment type="subcellular location">
    <subcellularLocation>
        <location evidence="1">Membrane</location>
        <topology evidence="1">Multi-pass membrane protein</topology>
    </subcellularLocation>
</comment>
<keyword evidence="4" id="KW-0479">Metal-binding</keyword>
<dbReference type="InterPro" id="IPR023299">
    <property type="entry name" value="ATPase_P-typ_cyto_dom_N"/>
</dbReference>
<dbReference type="GO" id="GO:0005524">
    <property type="term" value="F:ATP binding"/>
    <property type="evidence" value="ECO:0007669"/>
    <property type="project" value="UniProtKB-KW"/>
</dbReference>
<dbReference type="Gene3D" id="2.70.150.10">
    <property type="entry name" value="Calcium-transporting ATPase, cytoplasmic transduction domain A"/>
    <property type="match status" value="1"/>
</dbReference>
<evidence type="ECO:0000256" key="7">
    <source>
        <dbReference type="ARBA" id="ARBA00022842"/>
    </source>
</evidence>
<evidence type="ECO:0000256" key="5">
    <source>
        <dbReference type="ARBA" id="ARBA00022741"/>
    </source>
</evidence>
<dbReference type="GO" id="GO:0019829">
    <property type="term" value="F:ATPase-coupled monoatomic cation transmembrane transporter activity"/>
    <property type="evidence" value="ECO:0007669"/>
    <property type="project" value="TreeGrafter"/>
</dbReference>
<evidence type="ECO:0000256" key="6">
    <source>
        <dbReference type="ARBA" id="ARBA00022840"/>
    </source>
</evidence>
<keyword evidence="2" id="KW-0597">Phosphoprotein</keyword>
<feature type="transmembrane region" description="Helical" evidence="13">
    <location>
        <begin position="572"/>
        <end position="593"/>
    </location>
</feature>
<evidence type="ECO:0000256" key="13">
    <source>
        <dbReference type="SAM" id="Phobius"/>
    </source>
</evidence>
<dbReference type="Pfam" id="PF13246">
    <property type="entry name" value="Cation_ATPase"/>
    <property type="match status" value="1"/>
</dbReference>
<protein>
    <recommendedName>
        <fullName evidence="14">P-type ATPase A domain-containing protein</fullName>
    </recommendedName>
</protein>
<keyword evidence="5" id="KW-0547">Nucleotide-binding</keyword>
<evidence type="ECO:0000256" key="11">
    <source>
        <dbReference type="ARBA" id="ARBA00049360"/>
    </source>
</evidence>
<dbReference type="GO" id="GO:0140358">
    <property type="term" value="F:P-type transmembrane transporter activity"/>
    <property type="evidence" value="ECO:0007669"/>
    <property type="project" value="InterPro"/>
</dbReference>
<feature type="transmembrane region" description="Helical" evidence="13">
    <location>
        <begin position="533"/>
        <end position="552"/>
    </location>
</feature>
<dbReference type="PRINTS" id="PR00119">
    <property type="entry name" value="CATATPASE"/>
</dbReference>
<keyword evidence="12" id="KW-0175">Coiled coil</keyword>
<keyword evidence="10 13" id="KW-0472">Membrane</keyword>
<reference evidence="15 16" key="1">
    <citation type="journal article" date="2023" name="Nat. Commun.">
        <title>Origin of minicircular mitochondrial genomes in red algae.</title>
        <authorList>
            <person name="Lee Y."/>
            <person name="Cho C.H."/>
            <person name="Lee Y.M."/>
            <person name="Park S.I."/>
            <person name="Yang J.H."/>
            <person name="West J.A."/>
            <person name="Bhattacharya D."/>
            <person name="Yoon H.S."/>
        </authorList>
    </citation>
    <scope>NUCLEOTIDE SEQUENCE [LARGE SCALE GENOMIC DNA]</scope>
    <source>
        <strain evidence="15 16">CCMP1338</strain>
        <tissue evidence="15">Whole cell</tissue>
    </source>
</reference>
<evidence type="ECO:0000313" key="16">
    <source>
        <dbReference type="Proteomes" id="UP001157974"/>
    </source>
</evidence>
<dbReference type="InterPro" id="IPR044492">
    <property type="entry name" value="P_typ_ATPase_HD_dom"/>
</dbReference>
<dbReference type="Pfam" id="PF00122">
    <property type="entry name" value="E1-E2_ATPase"/>
    <property type="match status" value="1"/>
</dbReference>
<dbReference type="SUPFAM" id="SSF56784">
    <property type="entry name" value="HAD-like"/>
    <property type="match status" value="1"/>
</dbReference>
<dbReference type="PANTHER" id="PTHR45630:SF8">
    <property type="entry name" value="CATION-TRANSPORTING ATPASE"/>
    <property type="match status" value="1"/>
</dbReference>
<dbReference type="GO" id="GO:0016020">
    <property type="term" value="C:membrane"/>
    <property type="evidence" value="ECO:0007669"/>
    <property type="project" value="UniProtKB-SubCell"/>
</dbReference>
<evidence type="ECO:0000256" key="1">
    <source>
        <dbReference type="ARBA" id="ARBA00004141"/>
    </source>
</evidence>
<proteinExistence type="predicted"/>
<dbReference type="Gene3D" id="1.20.1110.10">
    <property type="entry name" value="Calcium-transporting ATPase, transmembrane domain"/>
    <property type="match status" value="1"/>
</dbReference>
<dbReference type="InterPro" id="IPR006544">
    <property type="entry name" value="P-type_TPase_V"/>
</dbReference>
<dbReference type="EMBL" id="JAMWBK010000002">
    <property type="protein sequence ID" value="KAJ8908289.1"/>
    <property type="molecule type" value="Genomic_DNA"/>
</dbReference>
<dbReference type="InterPro" id="IPR008250">
    <property type="entry name" value="ATPase_P-typ_transduc_dom_A_sf"/>
</dbReference>
<dbReference type="InterPro" id="IPR023214">
    <property type="entry name" value="HAD_sf"/>
</dbReference>
<dbReference type="Proteomes" id="UP001157974">
    <property type="component" value="Unassembled WGS sequence"/>
</dbReference>
<evidence type="ECO:0000256" key="9">
    <source>
        <dbReference type="ARBA" id="ARBA00022989"/>
    </source>
</evidence>
<feature type="transmembrane region" description="Helical" evidence="13">
    <location>
        <begin position="1073"/>
        <end position="1092"/>
    </location>
</feature>
<dbReference type="SUPFAM" id="SSF81660">
    <property type="entry name" value="Metal cation-transporting ATPase, ATP-binding domain N"/>
    <property type="match status" value="1"/>
</dbReference>
<dbReference type="SFLD" id="SFLDF00027">
    <property type="entry name" value="p-type_atpase"/>
    <property type="match status" value="1"/>
</dbReference>
<keyword evidence="3 13" id="KW-0812">Transmembrane</keyword>
<dbReference type="PANTHER" id="PTHR45630">
    <property type="entry name" value="CATION-TRANSPORTING ATPASE-RELATED"/>
    <property type="match status" value="1"/>
</dbReference>
<evidence type="ECO:0000256" key="12">
    <source>
        <dbReference type="SAM" id="Coils"/>
    </source>
</evidence>
<evidence type="ECO:0000256" key="4">
    <source>
        <dbReference type="ARBA" id="ARBA00022723"/>
    </source>
</evidence>
<keyword evidence="7" id="KW-0460">Magnesium</keyword>
<dbReference type="AlphaFoldDB" id="A0AAV8V1Z7"/>
<gene>
    <name evidence="15" type="ORF">NDN08_008380</name>
</gene>
<dbReference type="PROSITE" id="PS00154">
    <property type="entry name" value="ATPASE_E1_E2"/>
    <property type="match status" value="1"/>
</dbReference>
<feature type="domain" description="P-type ATPase A" evidence="14">
    <location>
        <begin position="336"/>
        <end position="513"/>
    </location>
</feature>
<evidence type="ECO:0000256" key="3">
    <source>
        <dbReference type="ARBA" id="ARBA00022692"/>
    </source>
</evidence>
<dbReference type="SUPFAM" id="SSF81653">
    <property type="entry name" value="Calcium ATPase, transduction domain A"/>
    <property type="match status" value="1"/>
</dbReference>
<evidence type="ECO:0000256" key="2">
    <source>
        <dbReference type="ARBA" id="ARBA00022553"/>
    </source>
</evidence>
<evidence type="ECO:0000259" key="14">
    <source>
        <dbReference type="Pfam" id="PF00122"/>
    </source>
</evidence>
<feature type="coiled-coil region" evidence="12">
    <location>
        <begin position="406"/>
        <end position="437"/>
    </location>
</feature>
<feature type="transmembrane region" description="Helical" evidence="13">
    <location>
        <begin position="1049"/>
        <end position="1067"/>
    </location>
</feature>
<accession>A0AAV8V1Z7</accession>
<dbReference type="Gene3D" id="3.40.50.1000">
    <property type="entry name" value="HAD superfamily/HAD-like"/>
    <property type="match status" value="1"/>
</dbReference>
<keyword evidence="6" id="KW-0067">ATP-binding</keyword>
<dbReference type="SFLD" id="SFLDG00002">
    <property type="entry name" value="C1.7:_P-type_atpase_like"/>
    <property type="match status" value="1"/>
</dbReference>
<dbReference type="InterPro" id="IPR023298">
    <property type="entry name" value="ATPase_P-typ_TM_dom_sf"/>
</dbReference>
<dbReference type="SFLD" id="SFLDS00003">
    <property type="entry name" value="Haloacid_Dehalogenase"/>
    <property type="match status" value="1"/>
</dbReference>
<keyword evidence="9 13" id="KW-1133">Transmembrane helix</keyword>
<comment type="catalytic activity">
    <reaction evidence="11">
        <text>ATP + H2O = ADP + phosphate + H(+)</text>
        <dbReference type="Rhea" id="RHEA:13065"/>
        <dbReference type="ChEBI" id="CHEBI:15377"/>
        <dbReference type="ChEBI" id="CHEBI:15378"/>
        <dbReference type="ChEBI" id="CHEBI:30616"/>
        <dbReference type="ChEBI" id="CHEBI:43474"/>
        <dbReference type="ChEBI" id="CHEBI:456216"/>
    </reaction>
</comment>
<dbReference type="InterPro" id="IPR059000">
    <property type="entry name" value="ATPase_P-type_domA"/>
</dbReference>
<evidence type="ECO:0000256" key="8">
    <source>
        <dbReference type="ARBA" id="ARBA00022967"/>
    </source>
</evidence>
<dbReference type="GO" id="GO:0046872">
    <property type="term" value="F:metal ion binding"/>
    <property type="evidence" value="ECO:0007669"/>
    <property type="project" value="UniProtKB-KW"/>
</dbReference>
<keyword evidence="8" id="KW-1278">Translocase</keyword>
<evidence type="ECO:0000256" key="10">
    <source>
        <dbReference type="ARBA" id="ARBA00023136"/>
    </source>
</evidence>
<dbReference type="InterPro" id="IPR018303">
    <property type="entry name" value="ATPase_P-typ_P_site"/>
</dbReference>
<organism evidence="15 16">
    <name type="scientific">Rhodosorus marinus</name>
    <dbReference type="NCBI Taxonomy" id="101924"/>
    <lineage>
        <taxon>Eukaryota</taxon>
        <taxon>Rhodophyta</taxon>
        <taxon>Stylonematophyceae</taxon>
        <taxon>Stylonematales</taxon>
        <taxon>Stylonemataceae</taxon>
        <taxon>Rhodosorus</taxon>
    </lineage>
</organism>
<keyword evidence="16" id="KW-1185">Reference proteome</keyword>
<dbReference type="SUPFAM" id="SSF81665">
    <property type="entry name" value="Calcium ATPase, transmembrane domain M"/>
    <property type="match status" value="1"/>
</dbReference>